<evidence type="ECO:0000313" key="1">
    <source>
        <dbReference type="EMBL" id="OGY24436.1"/>
    </source>
</evidence>
<comment type="caution">
    <text evidence="1">The sequence shown here is derived from an EMBL/GenBank/DDBJ whole genome shotgun (WGS) entry which is preliminary data.</text>
</comment>
<protein>
    <recommendedName>
        <fullName evidence="3">Ribbon-helix-helix protein CopG domain-containing protein</fullName>
    </recommendedName>
</protein>
<sequence>MKRKQIYLTETLDREIRYASLKQNKPQSEVIRDVLEKNLVREKKKMSGGEFLLWLAAGAVPGPKDLSTNLDRYLYGDKSPKYGHLYRKKKRSR</sequence>
<organism evidence="1 2">
    <name type="scientific">Candidatus Woykebacteria bacterium RBG_13_40_7b</name>
    <dbReference type="NCBI Taxonomy" id="1802594"/>
    <lineage>
        <taxon>Bacteria</taxon>
        <taxon>Candidatus Woykeibacteriota</taxon>
    </lineage>
</organism>
<evidence type="ECO:0000313" key="2">
    <source>
        <dbReference type="Proteomes" id="UP000177103"/>
    </source>
</evidence>
<evidence type="ECO:0008006" key="3">
    <source>
        <dbReference type="Google" id="ProtNLM"/>
    </source>
</evidence>
<name>A0A1G1W9R9_9BACT</name>
<dbReference type="EMBL" id="MHCQ01000025">
    <property type="protein sequence ID" value="OGY24436.1"/>
    <property type="molecule type" value="Genomic_DNA"/>
</dbReference>
<accession>A0A1G1W9R9</accession>
<dbReference type="Proteomes" id="UP000177103">
    <property type="component" value="Unassembled WGS sequence"/>
</dbReference>
<dbReference type="AlphaFoldDB" id="A0A1G1W9R9"/>
<proteinExistence type="predicted"/>
<gene>
    <name evidence="1" type="ORF">A2Y57_02080</name>
</gene>
<reference evidence="1 2" key="1">
    <citation type="journal article" date="2016" name="Nat. Commun.">
        <title>Thousands of microbial genomes shed light on interconnected biogeochemical processes in an aquifer system.</title>
        <authorList>
            <person name="Anantharaman K."/>
            <person name="Brown C.T."/>
            <person name="Hug L.A."/>
            <person name="Sharon I."/>
            <person name="Castelle C.J."/>
            <person name="Probst A.J."/>
            <person name="Thomas B.C."/>
            <person name="Singh A."/>
            <person name="Wilkins M.J."/>
            <person name="Karaoz U."/>
            <person name="Brodie E.L."/>
            <person name="Williams K.H."/>
            <person name="Hubbard S.S."/>
            <person name="Banfield J.F."/>
        </authorList>
    </citation>
    <scope>NUCLEOTIDE SEQUENCE [LARGE SCALE GENOMIC DNA]</scope>
</reference>